<dbReference type="EMBL" id="RUPV01000035">
    <property type="protein sequence ID" value="MKZ75227.1"/>
    <property type="molecule type" value="Genomic_DNA"/>
</dbReference>
<dbReference type="Proteomes" id="UP000037735">
    <property type="component" value="Unassembled WGS sequence"/>
</dbReference>
<dbReference type="EMBL" id="AAMKIN010000001">
    <property type="protein sequence ID" value="EDI2530647.1"/>
    <property type="molecule type" value="Genomic_DNA"/>
</dbReference>
<evidence type="ECO:0000313" key="19">
    <source>
        <dbReference type="EMBL" id="MKZ75227.1"/>
    </source>
</evidence>
<reference evidence="13" key="8">
    <citation type="submission" date="2019-02" db="EMBL/GenBank/DDBJ databases">
        <authorList>
            <consortium name="NCBI Pathogen Detection Project"/>
        </authorList>
    </citation>
    <scope>NUCLEOTIDE SEQUENCE</scope>
    <source>
        <strain evidence="13">Sam_33c60ec2-c0ad-4da2-99fd-dc1c702ea990</strain>
    </source>
</reference>
<dbReference type="RefSeq" id="WP_000590999.1">
    <property type="nucleotide sequence ID" value="NZ_CATNUL010000001.1"/>
</dbReference>
<protein>
    <submittedName>
        <fullName evidence="14">Uncharacterized protein</fullName>
    </submittedName>
</protein>
<dbReference type="Proteomes" id="UP000885292">
    <property type="component" value="Unassembled WGS sequence"/>
</dbReference>
<dbReference type="EMBL" id="RSSB01000001">
    <property type="protein sequence ID" value="MIR93356.1"/>
    <property type="molecule type" value="Genomic_DNA"/>
</dbReference>
<evidence type="ECO:0000313" key="17">
    <source>
        <dbReference type="EMBL" id="MIS07186.1"/>
    </source>
</evidence>
<organism evidence="14 22">
    <name type="scientific">Salmonella enteritidis</name>
    <dbReference type="NCBI Taxonomy" id="149539"/>
    <lineage>
        <taxon>Bacteria</taxon>
        <taxon>Pseudomonadati</taxon>
        <taxon>Pseudomonadota</taxon>
        <taxon>Gammaproteobacteria</taxon>
        <taxon>Enterobacterales</taxon>
        <taxon>Enterobacteriaceae</taxon>
        <taxon>Salmonella</taxon>
    </lineage>
</organism>
<reference evidence="13" key="3">
    <citation type="journal article" date="2018" name="Genome Biol.">
        <title>SKESA: strategic k-mer extension for scrupulous assemblies.</title>
        <authorList>
            <person name="Souvorov A."/>
            <person name="Agarwala R."/>
            <person name="Lipman D.J."/>
        </authorList>
    </citation>
    <scope>NUCLEOTIDE SEQUENCE</scope>
    <source>
        <strain evidence="13">Sam_33c60ec2-c0ad-4da2-99fd-dc1c702ea990</strain>
    </source>
</reference>
<dbReference type="EMBL" id="AAHLVR010000001">
    <property type="protein sequence ID" value="EBX6307082.1"/>
    <property type="molecule type" value="Genomic_DNA"/>
</dbReference>
<dbReference type="EMBL" id="PYKJ01000274">
    <property type="protein sequence ID" value="TGC94791.1"/>
    <property type="molecule type" value="Genomic_DNA"/>
</dbReference>
<dbReference type="Proteomes" id="UP000278953">
    <property type="component" value="Unassembled WGS sequence"/>
</dbReference>
<dbReference type="Proteomes" id="UP000839910">
    <property type="component" value="Unassembled WGS sequence"/>
</dbReference>
<evidence type="ECO:0000313" key="21">
    <source>
        <dbReference type="EMBL" id="TGC94791.1"/>
    </source>
</evidence>
<evidence type="ECO:0000313" key="18">
    <source>
        <dbReference type="EMBL" id="MJE25317.1"/>
    </source>
</evidence>
<evidence type="ECO:0000313" key="3">
    <source>
        <dbReference type="EMBL" id="ECI2605332.1"/>
    </source>
</evidence>
<dbReference type="Proteomes" id="UP000885271">
    <property type="component" value="Unassembled WGS sequence"/>
</dbReference>
<dbReference type="Proteomes" id="UP000839702">
    <property type="component" value="Unassembled WGS sequence"/>
</dbReference>
<dbReference type="EMBL" id="AAMBFU010000001">
    <property type="protein sequence ID" value="EDF5683892.1"/>
    <property type="molecule type" value="Genomic_DNA"/>
</dbReference>
<dbReference type="EMBL" id="AAMIKG010000023">
    <property type="protein sequence ID" value="EDH6707569.1"/>
    <property type="molecule type" value="Genomic_DNA"/>
</dbReference>
<dbReference type="Proteomes" id="UP000839651">
    <property type="component" value="Unassembled WGS sequence"/>
</dbReference>
<dbReference type="Proteomes" id="UP000839681">
    <property type="component" value="Unassembled WGS sequence"/>
</dbReference>
<reference evidence="20 23" key="2">
    <citation type="submission" date="2017-08" db="EMBL/GenBank/DDBJ databases">
        <title>Produce relevant pathogen strain collection.</title>
        <authorList>
            <person name="Harrand S."/>
        </authorList>
    </citation>
    <scope>NUCLEOTIDE SEQUENCE [LARGE SCALE GENOMIC DNA]</scope>
    <source>
        <strain evidence="20 23">BAA 1045</strain>
    </source>
</reference>
<comment type="caution">
    <text evidence="14">The sequence shown here is derived from an EMBL/GenBank/DDBJ whole genome shotgun (WGS) entry which is preliminary data.</text>
</comment>
<reference evidence="6" key="7">
    <citation type="submission" date="2018-07" db="EMBL/GenBank/DDBJ databases">
        <authorList>
            <consortium name="PulseNet: The National Subtyping Network for Foodborne Disease Surveillance"/>
            <person name="Tarr C.L."/>
            <person name="Trees E."/>
            <person name="Katz L.S."/>
            <person name="Carleton-Romer H.A."/>
            <person name="Stroika S."/>
            <person name="Kucerova Z."/>
            <person name="Roache K.F."/>
            <person name="Sabol A.L."/>
            <person name="Besser J."/>
            <person name="Gerner-Smidt P."/>
        </authorList>
    </citation>
    <scope>NUCLEOTIDE SEQUENCE [LARGE SCALE GENOMIC DNA]</scope>
    <source>
        <strain evidence="7">PNUSAS004231</strain>
        <strain evidence="6">PNUSAS004368</strain>
        <strain evidence="12">PNUSAS013738</strain>
    </source>
</reference>
<reference evidence="1" key="6">
    <citation type="submission" date="2018-07" db="EMBL/GenBank/DDBJ databases">
        <authorList>
            <person name="Ashton P.M."/>
            <person name="Dallman T."/>
            <person name="Nair S."/>
            <person name="De Pinna E."/>
            <person name="Peters T."/>
            <person name="Grant K."/>
        </authorList>
    </citation>
    <scope>NUCLEOTIDE SEQUENCE [LARGE SCALE GENOMIC DNA]</scope>
    <source>
        <strain evidence="5">101434</strain>
        <strain evidence="18">149315</strain>
        <strain evidence="8">189235</strain>
        <strain evidence="11">364196</strain>
        <strain evidence="15">38306</strain>
        <strain evidence="1">565068</strain>
        <strain evidence="4">56960</strain>
        <strain evidence="19">572516</strain>
        <strain evidence="2">684742</strain>
    </source>
</reference>
<evidence type="ECO:0000313" key="23">
    <source>
        <dbReference type="Proteomes" id="UP000260687"/>
    </source>
</evidence>
<evidence type="ECO:0000313" key="13">
    <source>
        <dbReference type="EMBL" id="HAB0890738.1"/>
    </source>
</evidence>
<proteinExistence type="predicted"/>
<dbReference type="EMBL" id="AAHYCB010000001">
    <property type="protein sequence ID" value="ECB5910933.1"/>
    <property type="molecule type" value="Genomic_DNA"/>
</dbReference>
<evidence type="ECO:0000313" key="1">
    <source>
        <dbReference type="EMBL" id="EBX6307082.1"/>
    </source>
</evidence>
<evidence type="ECO:0000313" key="20">
    <source>
        <dbReference type="EMBL" id="RFR79663.1"/>
    </source>
</evidence>
<evidence type="ECO:0000313" key="2">
    <source>
        <dbReference type="EMBL" id="ECB5910933.1"/>
    </source>
</evidence>
<evidence type="ECO:0000313" key="4">
    <source>
        <dbReference type="EMBL" id="ECY4069080.1"/>
    </source>
</evidence>
<reference evidence="14 22" key="1">
    <citation type="submission" date="2015-08" db="EMBL/GenBank/DDBJ databases">
        <title>Draft genome sequence of a Salmonella Enteritidis strain from day-old chicks.</title>
        <authorList>
            <person name="Clemente L."/>
            <person name="Jones-Dias D."/>
            <person name="Egas C."/>
            <person name="Fookes M."/>
            <person name="Thomson N.R."/>
            <person name="Manageiro V."/>
            <person name="Canica M."/>
        </authorList>
    </citation>
    <scope>NUCLEOTIDE SEQUENCE [LARGE SCALE GENOMIC DNA]</scope>
    <source>
        <strain evidence="14 22">LV60</strain>
    </source>
</reference>
<evidence type="ECO:0000313" key="5">
    <source>
        <dbReference type="EMBL" id="ECZ9357159.1"/>
    </source>
</evidence>
<dbReference type="EMBL" id="RSQT01000020">
    <property type="protein sequence ID" value="MIQ21783.1"/>
    <property type="molecule type" value="Genomic_DNA"/>
</dbReference>
<dbReference type="Proteomes" id="UP000839577">
    <property type="component" value="Unassembled WGS sequence"/>
</dbReference>
<evidence type="ECO:0000313" key="10">
    <source>
        <dbReference type="EMBL" id="EDG7639343.1"/>
    </source>
</evidence>
<evidence type="ECO:0000313" key="24">
    <source>
        <dbReference type="Proteomes" id="UP000268418"/>
    </source>
</evidence>
<dbReference type="EMBL" id="LIHI01000003">
    <property type="protein sequence ID" value="KOX84171.1"/>
    <property type="molecule type" value="Genomic_DNA"/>
</dbReference>
<evidence type="ECO:0000313" key="12">
    <source>
        <dbReference type="EMBL" id="EDI2530647.1"/>
    </source>
</evidence>
<gene>
    <name evidence="5" type="ORF">A3V28_03160</name>
    <name evidence="14" type="ORF">ABA47_1920</name>
    <name evidence="17" type="ORF">ACT96_06775</name>
    <name evidence="16" type="ORF">AGN17_06740</name>
    <name evidence="4" type="ORF">AU775_19260</name>
    <name evidence="9" type="ORF">B0F61_03750</name>
    <name evidence="10" type="ORF">B9756_08255</name>
    <name evidence="7" type="ORF">BJO06_04885</name>
    <name evidence="6" type="ORF">BJO39_01765</name>
    <name evidence="8" type="ORF">BZ881_20680</name>
    <name evidence="21" type="ORF">C9F08_12725</name>
    <name evidence="11" type="ORF">CB498_21675</name>
    <name evidence="12" type="ORF">CBQ45_06515</name>
    <name evidence="3" type="ORF">CBS77_15015</name>
    <name evidence="20" type="ORF">CRE05_17670</name>
    <name evidence="19" type="ORF">D4E56_23675</name>
    <name evidence="18" type="ORF">DLM07_23080</name>
    <name evidence="1" type="ORF">DS187_03875</name>
    <name evidence="2" type="ORF">EZX35_03800</name>
    <name evidence="13" type="ORF">GI500_06380</name>
    <name evidence="15" type="ORF">ZQ07_14570</name>
</gene>
<dbReference type="Proteomes" id="UP000839564">
    <property type="component" value="Unassembled WGS sequence"/>
</dbReference>
<dbReference type="Proteomes" id="UP000839635">
    <property type="component" value="Unassembled WGS sequence"/>
</dbReference>
<name>A0A1R2GMU3_SALEN</name>
<dbReference type="EMBL" id="AALRZM010000002">
    <property type="protein sequence ID" value="EDC7597051.1"/>
    <property type="molecule type" value="Genomic_DNA"/>
</dbReference>
<dbReference type="Proteomes" id="UP000885269">
    <property type="component" value="Unassembled WGS sequence"/>
</dbReference>
<reference evidence="9 25" key="5">
    <citation type="submission" date="2018-07" db="EMBL/GenBank/DDBJ databases">
        <authorList>
            <consortium name="GenomeTrakr network: Whole genome sequencing for foodborne pathogen traceback"/>
        </authorList>
    </citation>
    <scope>NUCLEOTIDE SEQUENCE [LARGE SCALE GENOMIC DNA]</scope>
    <source>
        <strain evidence="17 24">15MN00229</strain>
        <strain evidence="16 25">ARIM-SE2047-05</strain>
        <strain evidence="3">CFSAN061129</strain>
        <strain evidence="10">FSIS1700529</strain>
        <strain evidence="9">FSIS1709923</strain>
    </source>
</reference>
<evidence type="ECO:0000313" key="9">
    <source>
        <dbReference type="EMBL" id="EDF5683892.1"/>
    </source>
</evidence>
<dbReference type="EMBL" id="AALDBB010000033">
    <property type="protein sequence ID" value="ECY4069080.1"/>
    <property type="molecule type" value="Genomic_DNA"/>
</dbReference>
<dbReference type="EMBL" id="PDBK01000024">
    <property type="protein sequence ID" value="RFR79663.1"/>
    <property type="molecule type" value="Genomic_DNA"/>
</dbReference>
<dbReference type="EMBL" id="AALIIV010000002">
    <property type="protein sequence ID" value="ECZ9357159.1"/>
    <property type="molecule type" value="Genomic_DNA"/>
</dbReference>
<dbReference type="EMBL" id="AAMAIN010000029">
    <property type="protein sequence ID" value="EDF2958795.1"/>
    <property type="molecule type" value="Genomic_DNA"/>
</dbReference>
<evidence type="ECO:0000313" key="14">
    <source>
        <dbReference type="EMBL" id="KOX84171.1"/>
    </source>
</evidence>
<dbReference type="EMBL" id="AAMFGN010000002">
    <property type="protein sequence ID" value="EDG7639343.1"/>
    <property type="molecule type" value="Genomic_DNA"/>
</dbReference>
<dbReference type="Proteomes" id="UP000260687">
    <property type="component" value="Unassembled WGS sequence"/>
</dbReference>
<dbReference type="Proteomes" id="UP000839574">
    <property type="component" value="Unassembled WGS sequence"/>
</dbReference>
<dbReference type="AlphaFoldDB" id="A0A1R2GMU3"/>
<accession>A0A3E1XBW4</accession>
<evidence type="ECO:0000313" key="6">
    <source>
        <dbReference type="EMBL" id="EDC7597051.1"/>
    </source>
</evidence>
<dbReference type="Proteomes" id="UP000268418">
    <property type="component" value="Unassembled WGS sequence"/>
</dbReference>
<dbReference type="Proteomes" id="UP000839643">
    <property type="component" value="Unassembled WGS sequence"/>
</dbReference>
<dbReference type="Proteomes" id="UP000297537">
    <property type="component" value="Unassembled WGS sequence"/>
</dbReference>
<evidence type="ECO:0000313" key="8">
    <source>
        <dbReference type="EMBL" id="EDF2958795.1"/>
    </source>
</evidence>
<reference evidence="21 26" key="4">
    <citation type="submission" date="2018-03" db="EMBL/GenBank/DDBJ databases">
        <title>Non-Typhoidal Salmonella genome sequencing and assembly.</title>
        <authorList>
            <person name="Matchawe C."/>
        </authorList>
    </citation>
    <scope>NUCLEOTIDE SEQUENCE [LARGE SCALE GENOMIC DNA]</scope>
    <source>
        <strain evidence="21 26">20dea</strain>
    </source>
</reference>
<evidence type="ECO:0000313" key="11">
    <source>
        <dbReference type="EMBL" id="EDH6707569.1"/>
    </source>
</evidence>
<dbReference type="Proteomes" id="UP000839657">
    <property type="component" value="Unassembled WGS sequence"/>
</dbReference>
<dbReference type="EMBL" id="AAIUPJ010000008">
    <property type="protein sequence ID" value="ECI2605332.1"/>
    <property type="molecule type" value="Genomic_DNA"/>
</dbReference>
<sequence>MIKISPPCLMKFYVFSLHLQKIIKNTLLLLVCILPFFCDAKMLFFRIPFRIQTYTPITRGGIKRLAVKGGVQELLQRNHGKVLALLSPHGNKCYLFDDENIRIYIYEDNHEYFIDNKGVVLFKNKKNYKCSKNKINENEIVMLLNDGNVDTWEKDE</sequence>
<evidence type="ECO:0000313" key="7">
    <source>
        <dbReference type="EMBL" id="EDC7687331.1"/>
    </source>
</evidence>
<dbReference type="Proteomes" id="UP000839913">
    <property type="component" value="Unassembled WGS sequence"/>
</dbReference>
<dbReference type="EMBL" id="DAAFOU010000001">
    <property type="protein sequence ID" value="HAB0890738.1"/>
    <property type="molecule type" value="Genomic_DNA"/>
</dbReference>
<evidence type="ECO:0000313" key="25">
    <source>
        <dbReference type="Proteomes" id="UP000278953"/>
    </source>
</evidence>
<evidence type="ECO:0000313" key="22">
    <source>
        <dbReference type="Proteomes" id="UP000037735"/>
    </source>
</evidence>
<dbReference type="KEGG" id="senl:IY59_05295"/>
<accession>A0A1R2GMU3</accession>
<dbReference type="EMBL" id="RTCG01000079">
    <property type="protein sequence ID" value="MJE25317.1"/>
    <property type="molecule type" value="Genomic_DNA"/>
</dbReference>
<dbReference type="EMBL" id="RSSM01000001">
    <property type="protein sequence ID" value="MIS07186.1"/>
    <property type="molecule type" value="Genomic_DNA"/>
</dbReference>
<dbReference type="Proteomes" id="UP000839627">
    <property type="component" value="Unassembled WGS sequence"/>
</dbReference>
<evidence type="ECO:0000313" key="26">
    <source>
        <dbReference type="Proteomes" id="UP000297537"/>
    </source>
</evidence>
<evidence type="ECO:0000313" key="16">
    <source>
        <dbReference type="EMBL" id="MIR93356.1"/>
    </source>
</evidence>
<dbReference type="EMBL" id="AALSAF010000001">
    <property type="protein sequence ID" value="EDC7687331.1"/>
    <property type="molecule type" value="Genomic_DNA"/>
</dbReference>
<evidence type="ECO:0000313" key="15">
    <source>
        <dbReference type="EMBL" id="MIQ21783.1"/>
    </source>
</evidence>